<organism evidence="1 2">
    <name type="scientific">Clostridium oceanicum</name>
    <dbReference type="NCBI Taxonomy" id="1543"/>
    <lineage>
        <taxon>Bacteria</taxon>
        <taxon>Bacillati</taxon>
        <taxon>Bacillota</taxon>
        <taxon>Clostridia</taxon>
        <taxon>Eubacteriales</taxon>
        <taxon>Clostridiaceae</taxon>
        <taxon>Clostridium</taxon>
    </lineage>
</organism>
<dbReference type="EMBL" id="BAAACG010000001">
    <property type="protein sequence ID" value="GAA0732674.1"/>
    <property type="molecule type" value="Genomic_DNA"/>
</dbReference>
<dbReference type="Proteomes" id="UP001501510">
    <property type="component" value="Unassembled WGS sequence"/>
</dbReference>
<accession>A0ABP3UFG2</accession>
<protein>
    <submittedName>
        <fullName evidence="1">Nuclear transport factor 2 family protein</fullName>
    </submittedName>
</protein>
<name>A0ABP3UFG2_9CLOT</name>
<gene>
    <name evidence="1" type="ORF">GCM10008906_02620</name>
</gene>
<evidence type="ECO:0000313" key="1">
    <source>
        <dbReference type="EMBL" id="GAA0732674.1"/>
    </source>
</evidence>
<keyword evidence="2" id="KW-1185">Reference proteome</keyword>
<comment type="caution">
    <text evidence="1">The sequence shown here is derived from an EMBL/GenBank/DDBJ whole genome shotgun (WGS) entry which is preliminary data.</text>
</comment>
<dbReference type="RefSeq" id="WP_343758049.1">
    <property type="nucleotide sequence ID" value="NZ_BAAACG010000001.1"/>
</dbReference>
<evidence type="ECO:0000313" key="2">
    <source>
        <dbReference type="Proteomes" id="UP001501510"/>
    </source>
</evidence>
<dbReference type="SUPFAM" id="SSF54427">
    <property type="entry name" value="NTF2-like"/>
    <property type="match status" value="1"/>
</dbReference>
<dbReference type="InterPro" id="IPR032710">
    <property type="entry name" value="NTF2-like_dom_sf"/>
</dbReference>
<reference evidence="2" key="1">
    <citation type="journal article" date="2019" name="Int. J. Syst. Evol. Microbiol.">
        <title>The Global Catalogue of Microorganisms (GCM) 10K type strain sequencing project: providing services to taxonomists for standard genome sequencing and annotation.</title>
        <authorList>
            <consortium name="The Broad Institute Genomics Platform"/>
            <consortium name="The Broad Institute Genome Sequencing Center for Infectious Disease"/>
            <person name="Wu L."/>
            <person name="Ma J."/>
        </authorList>
    </citation>
    <scope>NUCLEOTIDE SEQUENCE [LARGE SCALE GENOMIC DNA]</scope>
    <source>
        <strain evidence="2">JCM 1407</strain>
    </source>
</reference>
<sequence length="130" mass="15100">MKFQVLIKQYLNCLQIGDLEKLLSIFEGNAIVFSPLYGKLSAKQFYSDLFNDTTQSKITLLNTFQSNENEDTCSGHFQYDWTMKDGSLVTFECVDVFKISKNNKIEKLTIIYDTFGVRDSYNQFNDCFSF</sequence>
<dbReference type="Gene3D" id="3.10.450.50">
    <property type="match status" value="1"/>
</dbReference>
<proteinExistence type="predicted"/>